<name>A0ABV6YKS4_UNCEI</name>
<dbReference type="InterPro" id="IPR043502">
    <property type="entry name" value="DNA/RNA_pol_sf"/>
</dbReference>
<dbReference type="Proteomes" id="UP001593833">
    <property type="component" value="Unassembled WGS sequence"/>
</dbReference>
<feature type="compositionally biased region" description="Basic and acidic residues" evidence="1">
    <location>
        <begin position="1"/>
        <end position="11"/>
    </location>
</feature>
<feature type="region of interest" description="Disordered" evidence="1">
    <location>
        <begin position="1"/>
        <end position="27"/>
    </location>
</feature>
<evidence type="ECO:0000313" key="2">
    <source>
        <dbReference type="EMBL" id="MFC1572930.1"/>
    </source>
</evidence>
<protein>
    <recommendedName>
        <fullName evidence="4">Group II intron reverse transcriptase/maturase</fullName>
    </recommendedName>
</protein>
<reference evidence="2 3" key="1">
    <citation type="submission" date="2024-09" db="EMBL/GenBank/DDBJ databases">
        <authorList>
            <person name="D'Angelo T."/>
        </authorList>
    </citation>
    <scope>NUCLEOTIDE SEQUENCE [LARGE SCALE GENOMIC DNA]</scope>
    <source>
        <strain evidence="2">SAG AM-320-E07</strain>
    </source>
</reference>
<keyword evidence="3" id="KW-1185">Reference proteome</keyword>
<accession>A0ABV6YKS4</accession>
<comment type="caution">
    <text evidence="2">The sequence shown here is derived from an EMBL/GenBank/DDBJ whole genome shotgun (WGS) entry which is preliminary data.</text>
</comment>
<proteinExistence type="predicted"/>
<dbReference type="EMBL" id="JBHPKH010000051">
    <property type="protein sequence ID" value="MFC1572930.1"/>
    <property type="molecule type" value="Genomic_DNA"/>
</dbReference>
<gene>
    <name evidence="2" type="ORF">ACFL6M_04950</name>
</gene>
<evidence type="ECO:0000256" key="1">
    <source>
        <dbReference type="SAM" id="MobiDB-lite"/>
    </source>
</evidence>
<organism evidence="2 3">
    <name type="scientific">Eiseniibacteriota bacterium</name>
    <dbReference type="NCBI Taxonomy" id="2212470"/>
    <lineage>
        <taxon>Bacteria</taxon>
        <taxon>Candidatus Eiseniibacteriota</taxon>
    </lineage>
</organism>
<sequence>PVEERGHREMGPLEGQMNGTSSPVSVSTKLQRIARLAKDSPGMAMTTLAHHIDVAFLREAYRRTRKDGAVGIGGRTAEDYAADLESNLDGLLARLKSGRYRAPAVRRVHIPKGSGKTRPIGIPTVNVNYT</sequence>
<evidence type="ECO:0000313" key="3">
    <source>
        <dbReference type="Proteomes" id="UP001593833"/>
    </source>
</evidence>
<feature type="compositionally biased region" description="Polar residues" evidence="1">
    <location>
        <begin position="17"/>
        <end position="27"/>
    </location>
</feature>
<feature type="non-terminal residue" evidence="2">
    <location>
        <position position="1"/>
    </location>
</feature>
<dbReference type="SUPFAM" id="SSF56672">
    <property type="entry name" value="DNA/RNA polymerases"/>
    <property type="match status" value="1"/>
</dbReference>
<evidence type="ECO:0008006" key="4">
    <source>
        <dbReference type="Google" id="ProtNLM"/>
    </source>
</evidence>